<dbReference type="AlphaFoldDB" id="A0A930YKE0"/>
<keyword evidence="2" id="KW-0812">Transmembrane</keyword>
<evidence type="ECO:0000256" key="1">
    <source>
        <dbReference type="SAM" id="MobiDB-lite"/>
    </source>
</evidence>
<feature type="transmembrane region" description="Helical" evidence="2">
    <location>
        <begin position="73"/>
        <end position="97"/>
    </location>
</feature>
<dbReference type="RefSeq" id="WP_194706708.1">
    <property type="nucleotide sequence ID" value="NZ_JADKPN010000005.1"/>
</dbReference>
<dbReference type="EMBL" id="JADKPN010000005">
    <property type="protein sequence ID" value="MBF4763515.1"/>
    <property type="molecule type" value="Genomic_DNA"/>
</dbReference>
<name>A0A930YKE0_9ACTN</name>
<feature type="transmembrane region" description="Helical" evidence="2">
    <location>
        <begin position="39"/>
        <end position="61"/>
    </location>
</feature>
<gene>
    <name evidence="3" type="ORF">ISU07_10285</name>
</gene>
<protein>
    <submittedName>
        <fullName evidence="3">Uncharacterized protein</fullName>
    </submittedName>
</protein>
<evidence type="ECO:0000313" key="3">
    <source>
        <dbReference type="EMBL" id="MBF4763515.1"/>
    </source>
</evidence>
<evidence type="ECO:0000313" key="4">
    <source>
        <dbReference type="Proteomes" id="UP000640489"/>
    </source>
</evidence>
<sequence length="126" mass="13245">MESSGHQSGKHAGKRRAEPPPRTSTPAPDRPTGRSRTSLLLHALGVTICVVAWGYLVYAAIDFGASARGGDSQAWLFLGLASLGAVACLFIGLMLIARLLRMLGMTKASEEAPPPPRPIGGKRAAR</sequence>
<keyword evidence="4" id="KW-1185">Reference proteome</keyword>
<accession>A0A930YKE0</accession>
<dbReference type="Proteomes" id="UP000640489">
    <property type="component" value="Unassembled WGS sequence"/>
</dbReference>
<evidence type="ECO:0000256" key="2">
    <source>
        <dbReference type="SAM" id="Phobius"/>
    </source>
</evidence>
<feature type="region of interest" description="Disordered" evidence="1">
    <location>
        <begin position="1"/>
        <end position="34"/>
    </location>
</feature>
<organism evidence="3 4">
    <name type="scientific">Nocardioides islandensis</name>
    <dbReference type="NCBI Taxonomy" id="433663"/>
    <lineage>
        <taxon>Bacteria</taxon>
        <taxon>Bacillati</taxon>
        <taxon>Actinomycetota</taxon>
        <taxon>Actinomycetes</taxon>
        <taxon>Propionibacteriales</taxon>
        <taxon>Nocardioidaceae</taxon>
        <taxon>Nocardioides</taxon>
    </lineage>
</organism>
<keyword evidence="2" id="KW-1133">Transmembrane helix</keyword>
<reference evidence="3" key="1">
    <citation type="submission" date="2020-11" db="EMBL/GenBank/DDBJ databases">
        <title>Nocardioides sp. nov., isolated from Soil of Cynanchum wilfordii Hemsley rhizosphere.</title>
        <authorList>
            <person name="Lee J.-S."/>
            <person name="Suh M.K."/>
            <person name="Kim J.-S."/>
        </authorList>
    </citation>
    <scope>NUCLEOTIDE SEQUENCE</scope>
    <source>
        <strain evidence="3">KCTC 19275</strain>
    </source>
</reference>
<comment type="caution">
    <text evidence="3">The sequence shown here is derived from an EMBL/GenBank/DDBJ whole genome shotgun (WGS) entry which is preliminary data.</text>
</comment>
<proteinExistence type="predicted"/>
<keyword evidence="2" id="KW-0472">Membrane</keyword>